<gene>
    <name evidence="2" type="ORF">T07_10047</name>
</gene>
<sequence>MSKGKVAVEKAPDPKTQESRCAVMPSPAVKYGPCPDDSLARVCRTADSQQGAIFQS</sequence>
<comment type="caution">
    <text evidence="2">The sequence shown here is derived from an EMBL/GenBank/DDBJ whole genome shotgun (WGS) entry which is preliminary data.</text>
</comment>
<keyword evidence="3" id="KW-1185">Reference proteome</keyword>
<evidence type="ECO:0000256" key="1">
    <source>
        <dbReference type="SAM" id="MobiDB-lite"/>
    </source>
</evidence>
<protein>
    <submittedName>
        <fullName evidence="2">Uncharacterized protein</fullName>
    </submittedName>
</protein>
<accession>A0A0V0SE89</accession>
<dbReference type="AlphaFoldDB" id="A0A0V0SE89"/>
<dbReference type="EMBL" id="JYDL01000014">
    <property type="protein sequence ID" value="KRX24999.1"/>
    <property type="molecule type" value="Genomic_DNA"/>
</dbReference>
<reference evidence="2 3" key="1">
    <citation type="submission" date="2015-01" db="EMBL/GenBank/DDBJ databases">
        <title>Evolution of Trichinella species and genotypes.</title>
        <authorList>
            <person name="Korhonen P.K."/>
            <person name="Edoardo P."/>
            <person name="Giuseppe L.R."/>
            <person name="Gasser R.B."/>
        </authorList>
    </citation>
    <scope>NUCLEOTIDE SEQUENCE [LARGE SCALE GENOMIC DNA]</scope>
    <source>
        <strain evidence="2">ISS37</strain>
    </source>
</reference>
<name>A0A0V0SE89_9BILA</name>
<dbReference type="Proteomes" id="UP000054630">
    <property type="component" value="Unassembled WGS sequence"/>
</dbReference>
<feature type="compositionally biased region" description="Basic and acidic residues" evidence="1">
    <location>
        <begin position="1"/>
        <end position="18"/>
    </location>
</feature>
<organism evidence="2 3">
    <name type="scientific">Trichinella nelsoni</name>
    <dbReference type="NCBI Taxonomy" id="6336"/>
    <lineage>
        <taxon>Eukaryota</taxon>
        <taxon>Metazoa</taxon>
        <taxon>Ecdysozoa</taxon>
        <taxon>Nematoda</taxon>
        <taxon>Enoplea</taxon>
        <taxon>Dorylaimia</taxon>
        <taxon>Trichinellida</taxon>
        <taxon>Trichinellidae</taxon>
        <taxon>Trichinella</taxon>
    </lineage>
</organism>
<evidence type="ECO:0000313" key="2">
    <source>
        <dbReference type="EMBL" id="KRX24999.1"/>
    </source>
</evidence>
<proteinExistence type="predicted"/>
<evidence type="ECO:0000313" key="3">
    <source>
        <dbReference type="Proteomes" id="UP000054630"/>
    </source>
</evidence>
<feature type="region of interest" description="Disordered" evidence="1">
    <location>
        <begin position="1"/>
        <end position="21"/>
    </location>
</feature>